<keyword evidence="10" id="KW-1185">Reference proteome</keyword>
<dbReference type="GO" id="GO:0033314">
    <property type="term" value="P:mitotic DNA replication checkpoint signaling"/>
    <property type="evidence" value="ECO:0007669"/>
    <property type="project" value="TreeGrafter"/>
</dbReference>
<evidence type="ECO:0000256" key="3">
    <source>
        <dbReference type="ARBA" id="ARBA00022618"/>
    </source>
</evidence>
<dbReference type="SMART" id="SM00382">
    <property type="entry name" value="AAA"/>
    <property type="match status" value="1"/>
</dbReference>
<protein>
    <recommendedName>
        <fullName evidence="11">AAA+ ATPase domain-containing protein</fullName>
    </recommendedName>
</protein>
<evidence type="ECO:0000256" key="2">
    <source>
        <dbReference type="ARBA" id="ARBA00006184"/>
    </source>
</evidence>
<evidence type="ECO:0000259" key="7">
    <source>
        <dbReference type="SMART" id="SM00382"/>
    </source>
</evidence>
<dbReference type="PANTHER" id="PTHR10763:SF26">
    <property type="entry name" value="CELL DIVISION CONTROL PROTEIN 6 HOMOLOG"/>
    <property type="match status" value="1"/>
</dbReference>
<dbReference type="GO" id="GO:0003688">
    <property type="term" value="F:DNA replication origin binding"/>
    <property type="evidence" value="ECO:0007669"/>
    <property type="project" value="TreeGrafter"/>
</dbReference>
<dbReference type="AlphaFoldDB" id="A0A8S1CNN7"/>
<comment type="subcellular location">
    <subcellularLocation>
        <location evidence="1">Nucleus</location>
    </subcellularLocation>
</comment>
<dbReference type="GO" id="GO:0051301">
    <property type="term" value="P:cell division"/>
    <property type="evidence" value="ECO:0007669"/>
    <property type="project" value="UniProtKB-KW"/>
</dbReference>
<dbReference type="GO" id="GO:0016887">
    <property type="term" value="F:ATP hydrolysis activity"/>
    <property type="evidence" value="ECO:0007669"/>
    <property type="project" value="InterPro"/>
</dbReference>
<gene>
    <name evidence="9" type="ORF">CLODIP_2_CD02611</name>
</gene>
<dbReference type="InterPro" id="IPR050311">
    <property type="entry name" value="ORC1/CDC6"/>
</dbReference>
<dbReference type="SUPFAM" id="SSF52540">
    <property type="entry name" value="P-loop containing nucleoside triphosphate hydrolases"/>
    <property type="match status" value="1"/>
</dbReference>
<dbReference type="InterPro" id="IPR036390">
    <property type="entry name" value="WH_DNA-bd_sf"/>
</dbReference>
<dbReference type="Pfam" id="PF09079">
    <property type="entry name" value="WHD_Cdc6"/>
    <property type="match status" value="1"/>
</dbReference>
<evidence type="ECO:0008006" key="11">
    <source>
        <dbReference type="Google" id="ProtNLM"/>
    </source>
</evidence>
<dbReference type="InterPro" id="IPR036388">
    <property type="entry name" value="WH-like_DNA-bd_sf"/>
</dbReference>
<dbReference type="PIRSF" id="PIRSF001767">
    <property type="entry name" value="Cdc6"/>
    <property type="match status" value="1"/>
</dbReference>
<dbReference type="GO" id="GO:0006270">
    <property type="term" value="P:DNA replication initiation"/>
    <property type="evidence" value="ECO:0007669"/>
    <property type="project" value="InterPro"/>
</dbReference>
<dbReference type="InterPro" id="IPR049945">
    <property type="entry name" value="AAA_22"/>
</dbReference>
<dbReference type="Pfam" id="PF13401">
    <property type="entry name" value="AAA_22"/>
    <property type="match status" value="1"/>
</dbReference>
<dbReference type="InterPro" id="IPR016314">
    <property type="entry name" value="Cdc6/18"/>
</dbReference>
<comment type="similarity">
    <text evidence="2">Belongs to the CDC6/cdc18 family.</text>
</comment>
<name>A0A8S1CNN7_9INSE</name>
<evidence type="ECO:0000313" key="9">
    <source>
        <dbReference type="EMBL" id="CAB3369524.1"/>
    </source>
</evidence>
<evidence type="ECO:0000256" key="6">
    <source>
        <dbReference type="ARBA" id="ARBA00023306"/>
    </source>
</evidence>
<proteinExistence type="inferred from homology"/>
<dbReference type="GO" id="GO:0005634">
    <property type="term" value="C:nucleus"/>
    <property type="evidence" value="ECO:0007669"/>
    <property type="project" value="UniProtKB-SubCell"/>
</dbReference>
<dbReference type="InterPro" id="IPR015163">
    <property type="entry name" value="Cdc6_C"/>
</dbReference>
<keyword evidence="6" id="KW-0131">Cell cycle</keyword>
<sequence length="387" mass="42016">MKCNKVAVRRALHVAATESLPCREHEIEALNKFLSHRVQEVIGAPGAAYVSGPPGTGKTACVQLVLSQLSDQFLNAFINCTFVKSELDLLKRIAEEFNIDLAQGAKNADQIEKSIHRHLKRKNAKRAVLVLDEVDQLEGGRGQKALYRLFEWPLKLGDAFTLIGIANALDLTQRQLPRLAARGAANGPLLLSFAPYTKQQLMEVLEHRLISVGASGAFEASALELLAAKVASVSGDARRALDIGRRALEVGSRKRPASVLGPSNEAGESKVGPLHVRRILDSVFGGMQESPQLPLQHQIVLACLLILKRAPVKKATIAKIHEVYSGVCKKKRLTAVSRSELLNICQLLEAEGAVRIAGSGLVALQWDHDEVADSLSDKSLLADILRN</sequence>
<accession>A0A8S1CNN7</accession>
<evidence type="ECO:0000313" key="10">
    <source>
        <dbReference type="Proteomes" id="UP000494165"/>
    </source>
</evidence>
<dbReference type="EMBL" id="CADEPI010000046">
    <property type="protein sequence ID" value="CAB3369524.1"/>
    <property type="molecule type" value="Genomic_DNA"/>
</dbReference>
<dbReference type="PANTHER" id="PTHR10763">
    <property type="entry name" value="CELL DIVISION CONTROL PROTEIN 6-RELATED"/>
    <property type="match status" value="1"/>
</dbReference>
<evidence type="ECO:0000256" key="4">
    <source>
        <dbReference type="ARBA" id="ARBA00022705"/>
    </source>
</evidence>
<keyword evidence="5" id="KW-0539">Nucleus</keyword>
<keyword evidence="3" id="KW-0132">Cell division</keyword>
<dbReference type="Pfam" id="PF22606">
    <property type="entry name" value="Cdc6-ORC-like_ATPase_lid"/>
    <property type="match status" value="1"/>
</dbReference>
<reference evidence="9 10" key="1">
    <citation type="submission" date="2020-04" db="EMBL/GenBank/DDBJ databases">
        <authorList>
            <person name="Alioto T."/>
            <person name="Alioto T."/>
            <person name="Gomez Garrido J."/>
        </authorList>
    </citation>
    <scope>NUCLEOTIDE SEQUENCE [LARGE SCALE GENOMIC DNA]</scope>
</reference>
<comment type="caution">
    <text evidence="9">The sequence shown here is derived from an EMBL/GenBank/DDBJ whole genome shotgun (WGS) entry which is preliminary data.</text>
</comment>
<feature type="domain" description="Cdc6 C-terminal" evidence="8">
    <location>
        <begin position="300"/>
        <end position="375"/>
    </location>
</feature>
<evidence type="ECO:0000259" key="8">
    <source>
        <dbReference type="SMART" id="SM01074"/>
    </source>
</evidence>
<evidence type="ECO:0000256" key="5">
    <source>
        <dbReference type="ARBA" id="ARBA00023242"/>
    </source>
</evidence>
<dbReference type="InterPro" id="IPR003593">
    <property type="entry name" value="AAA+_ATPase"/>
</dbReference>
<dbReference type="Gene3D" id="3.40.50.300">
    <property type="entry name" value="P-loop containing nucleotide triphosphate hydrolases"/>
    <property type="match status" value="1"/>
</dbReference>
<feature type="domain" description="AAA+ ATPase" evidence="7">
    <location>
        <begin position="44"/>
        <end position="195"/>
    </location>
</feature>
<dbReference type="OrthoDB" id="1926878at2759"/>
<dbReference type="Gene3D" id="1.10.10.10">
    <property type="entry name" value="Winged helix-like DNA-binding domain superfamily/Winged helix DNA-binding domain"/>
    <property type="match status" value="1"/>
</dbReference>
<dbReference type="SUPFAM" id="SSF46785">
    <property type="entry name" value="Winged helix' DNA-binding domain"/>
    <property type="match status" value="1"/>
</dbReference>
<dbReference type="SMART" id="SM01074">
    <property type="entry name" value="Cdc6_C"/>
    <property type="match status" value="1"/>
</dbReference>
<keyword evidence="4" id="KW-0235">DNA replication</keyword>
<evidence type="ECO:0000256" key="1">
    <source>
        <dbReference type="ARBA" id="ARBA00004123"/>
    </source>
</evidence>
<dbReference type="Gene3D" id="1.10.8.60">
    <property type="match status" value="1"/>
</dbReference>
<dbReference type="Proteomes" id="UP000494165">
    <property type="component" value="Unassembled WGS sequence"/>
</dbReference>
<dbReference type="CDD" id="cd00009">
    <property type="entry name" value="AAA"/>
    <property type="match status" value="1"/>
</dbReference>
<dbReference type="InterPro" id="IPR054425">
    <property type="entry name" value="Cdc6_ORC1-like_ATPase_lid"/>
</dbReference>
<organism evidence="9 10">
    <name type="scientific">Cloeon dipterum</name>
    <dbReference type="NCBI Taxonomy" id="197152"/>
    <lineage>
        <taxon>Eukaryota</taxon>
        <taxon>Metazoa</taxon>
        <taxon>Ecdysozoa</taxon>
        <taxon>Arthropoda</taxon>
        <taxon>Hexapoda</taxon>
        <taxon>Insecta</taxon>
        <taxon>Pterygota</taxon>
        <taxon>Palaeoptera</taxon>
        <taxon>Ephemeroptera</taxon>
        <taxon>Pisciforma</taxon>
        <taxon>Baetidae</taxon>
        <taxon>Cloeon</taxon>
    </lineage>
</organism>
<dbReference type="InterPro" id="IPR027417">
    <property type="entry name" value="P-loop_NTPase"/>
</dbReference>